<keyword evidence="2" id="KW-0812">Transmembrane</keyword>
<evidence type="ECO:0000256" key="1">
    <source>
        <dbReference type="SAM" id="Coils"/>
    </source>
</evidence>
<dbReference type="SUPFAM" id="SSF63825">
    <property type="entry name" value="YWTD domain"/>
    <property type="match status" value="1"/>
</dbReference>
<dbReference type="EMBL" id="LAZR01030116">
    <property type="protein sequence ID" value="KKL57586.1"/>
    <property type="molecule type" value="Genomic_DNA"/>
</dbReference>
<reference evidence="3" key="1">
    <citation type="journal article" date="2015" name="Nature">
        <title>Complex archaea that bridge the gap between prokaryotes and eukaryotes.</title>
        <authorList>
            <person name="Spang A."/>
            <person name="Saw J.H."/>
            <person name="Jorgensen S.L."/>
            <person name="Zaremba-Niedzwiedzka K."/>
            <person name="Martijn J."/>
            <person name="Lind A.E."/>
            <person name="van Eijk R."/>
            <person name="Schleper C."/>
            <person name="Guy L."/>
            <person name="Ettema T.J."/>
        </authorList>
    </citation>
    <scope>NUCLEOTIDE SEQUENCE</scope>
</reference>
<evidence type="ECO:0000313" key="3">
    <source>
        <dbReference type="EMBL" id="KKL57586.1"/>
    </source>
</evidence>
<evidence type="ECO:0000256" key="2">
    <source>
        <dbReference type="SAM" id="Phobius"/>
    </source>
</evidence>
<dbReference type="InterPro" id="IPR019734">
    <property type="entry name" value="TPR_rpt"/>
</dbReference>
<dbReference type="Gene3D" id="1.25.40.10">
    <property type="entry name" value="Tetratricopeptide repeat domain"/>
    <property type="match status" value="1"/>
</dbReference>
<dbReference type="SMART" id="SM00028">
    <property type="entry name" value="TPR"/>
    <property type="match status" value="3"/>
</dbReference>
<sequence length="400" mass="45942">MKHKKILLLLLFLTLGIPILSKFATASGWTYSGVHFDVGAQVTSPTGITWDGTNFWVVGYDTDEVYKYTSAGVYTGINFDAGTETYTPAGITWDGTYFWVLERNRVYKHYSNGTFTGTLFWAGNQDSNQRGIIWDGTYFWVVGQQLAVVYQYQYTSDEPEDIINWVLVGIIALIIVSATGGLATSYYLVKRQKKQKRVRKEQEIMLMKQKMKEEATVKEINMLIRTGDIELSKGNFSSALQKFNRSFKIADENRKLVSIILLNDIESKIKLAKDKLNIQIENKIKISIKNGEKFESENKFEEALKSYRAALENVNDLPKSKERGQIIKNLKSKIDNVYSIKIGESKDRAEELKNLGKPYNAIESYKMAIKEAENMYYPSQRNKEIEDINYYINQTYVDML</sequence>
<dbReference type="AlphaFoldDB" id="A0A0F9DUZ6"/>
<feature type="transmembrane region" description="Helical" evidence="2">
    <location>
        <begin position="162"/>
        <end position="189"/>
    </location>
</feature>
<comment type="caution">
    <text evidence="3">The sequence shown here is derived from an EMBL/GenBank/DDBJ whole genome shotgun (WGS) entry which is preliminary data.</text>
</comment>
<dbReference type="InterPro" id="IPR011990">
    <property type="entry name" value="TPR-like_helical_dom_sf"/>
</dbReference>
<name>A0A0F9DUZ6_9ZZZZ</name>
<evidence type="ECO:0008006" key="4">
    <source>
        <dbReference type="Google" id="ProtNLM"/>
    </source>
</evidence>
<dbReference type="PROSITE" id="PS50005">
    <property type="entry name" value="TPR"/>
    <property type="match status" value="1"/>
</dbReference>
<gene>
    <name evidence="3" type="ORF">LCGC14_2233950</name>
</gene>
<proteinExistence type="predicted"/>
<accession>A0A0F9DUZ6</accession>
<feature type="coiled-coil region" evidence="1">
    <location>
        <begin position="262"/>
        <end position="317"/>
    </location>
</feature>
<keyword evidence="2" id="KW-1133">Transmembrane helix</keyword>
<keyword evidence="1" id="KW-0175">Coiled coil</keyword>
<organism evidence="3">
    <name type="scientific">marine sediment metagenome</name>
    <dbReference type="NCBI Taxonomy" id="412755"/>
    <lineage>
        <taxon>unclassified sequences</taxon>
        <taxon>metagenomes</taxon>
        <taxon>ecological metagenomes</taxon>
    </lineage>
</organism>
<feature type="non-terminal residue" evidence="3">
    <location>
        <position position="400"/>
    </location>
</feature>
<keyword evidence="2" id="KW-0472">Membrane</keyword>
<protein>
    <recommendedName>
        <fullName evidence="4">Tetratricopeptide repeat protein</fullName>
    </recommendedName>
</protein>